<dbReference type="InterPro" id="IPR022893">
    <property type="entry name" value="Shikimate_DH_fam"/>
</dbReference>
<dbReference type="Pfam" id="PF18317">
    <property type="entry name" value="SDH_C"/>
    <property type="match status" value="1"/>
</dbReference>
<dbReference type="InterPro" id="IPR013708">
    <property type="entry name" value="Shikimate_DH-bd_N"/>
</dbReference>
<dbReference type="Pfam" id="PF01202">
    <property type="entry name" value="SKI"/>
    <property type="match status" value="1"/>
</dbReference>
<dbReference type="Gene3D" id="3.40.50.720">
    <property type="entry name" value="NAD(P)-binding Rossmann-like Domain"/>
    <property type="match status" value="1"/>
</dbReference>
<feature type="domain" description="Quinate/shikimate 5-dehydrogenase/glutamyl-tRNA reductase" evidence="4">
    <location>
        <begin position="582"/>
        <end position="629"/>
    </location>
</feature>
<feature type="domain" description="Shikimate dehydrogenase substrate binding N-terminal" evidence="5">
    <location>
        <begin position="460"/>
        <end position="540"/>
    </location>
</feature>
<dbReference type="InterPro" id="IPR046346">
    <property type="entry name" value="Aminoacid_DH-like_N_sf"/>
</dbReference>
<dbReference type="InterPro" id="IPR036291">
    <property type="entry name" value="NAD(P)-bd_dom_sf"/>
</dbReference>
<feature type="region of interest" description="Disordered" evidence="3">
    <location>
        <begin position="1"/>
        <end position="23"/>
    </location>
</feature>
<dbReference type="OrthoDB" id="4415835at2759"/>
<dbReference type="PANTHER" id="PTHR21089:SF1">
    <property type="entry name" value="BIFUNCTIONAL 3-DEHYDROQUINATE DEHYDRATASE_SHIKIMATE DEHYDROGENASE, CHLOROPLASTIC"/>
    <property type="match status" value="1"/>
</dbReference>
<evidence type="ECO:0000256" key="2">
    <source>
        <dbReference type="ARBA" id="ARBA00009349"/>
    </source>
</evidence>
<evidence type="ECO:0000259" key="6">
    <source>
        <dbReference type="Pfam" id="PF18317"/>
    </source>
</evidence>
<dbReference type="Proteomes" id="UP000234275">
    <property type="component" value="Unassembled WGS sequence"/>
</dbReference>
<dbReference type="Pfam" id="PF01488">
    <property type="entry name" value="Shikimate_DH"/>
    <property type="match status" value="1"/>
</dbReference>
<sequence length="767" mass="85223">MASKSQEPVKSSGMREASTSPGIPTEESWLQEVLSRRVYHGNESIILVGFFGVGKRTLGLIASAALRRELVDFDVLFEQKTGLAAPEYIAAHGTQSYRELEYKITIDTLEQKRCDCVLVGFFRLARSREHKLLKELSRTNPVIHIKRDRAALLTSWGNEDVKFNKAYDLSNTLYSKCTNFDFFNITQPDQTGSKAPLKLKQTERDFVRFLKAVLGSSTSLLHSSAPLSPSYTHCLEVRLSWLEDSQSDLTQLDSGADAVSLVVDTDTGDLELLSCRICKQLCFLRRLTRAPIIFDIHNVATPLTRSYWELLDIGLRQAPDIVTVSLDYPEEMIDLLRAATVHTKIIGSSNVATSWSQIDTSNMQTLYRQAEIIKCDAIRISSTLTSTVEDFECTRFAHATNRSSKIPLICYDKLRKTSVCFNPILSPVTISSPSTPGLTLRQATKALYSSFVLPPKQFTIVGKSVSYSLSPAMHNAAYEATGMPHLYDSRLIPSISSIQQLLDEEDRAGIGVSLPYKMEIMPLLDSTSLDARHIGAVNTVVIDRELNGEYPRAILKGYNTDYIGVRNCVERNLSPANSATPESSALIIGAGGMARAAVYACRKAGFQNICIYNRTVRHAHDLAAHYDTFSASVPETSLSLVILESLESPWPEHLNQPTVVVSCIPADGITPNEPISFSIPHQWLRSRTGGVFIELAYKPLKTPFMEQVLPMSSRGWIVVDGLEVLVEQGVAQFEIFTKRPAPIHVMRAAVRKKYSKTEADDMGDFSF</sequence>
<dbReference type="InterPro" id="IPR001381">
    <property type="entry name" value="DHquinase_I"/>
</dbReference>
<evidence type="ECO:0000313" key="8">
    <source>
        <dbReference type="Proteomes" id="UP000234275"/>
    </source>
</evidence>
<dbReference type="InterPro" id="IPR027417">
    <property type="entry name" value="P-loop_NTPase"/>
</dbReference>
<dbReference type="CDD" id="cd01065">
    <property type="entry name" value="NAD_bind_Shikimate_DH"/>
    <property type="match status" value="1"/>
</dbReference>
<keyword evidence="8" id="KW-1185">Reference proteome</keyword>
<dbReference type="InterPro" id="IPR013785">
    <property type="entry name" value="Aldolase_TIM"/>
</dbReference>
<dbReference type="STRING" id="1392250.A0A2I2G3I4"/>
<name>A0A2I2G3I4_9EURO</name>
<dbReference type="PANTHER" id="PTHR21089">
    <property type="entry name" value="SHIKIMATE DEHYDROGENASE"/>
    <property type="match status" value="1"/>
</dbReference>
<evidence type="ECO:0000256" key="1">
    <source>
        <dbReference type="ARBA" id="ARBA00006477"/>
    </source>
</evidence>
<organism evidence="7 8">
    <name type="scientific">Aspergillus steynii IBT 23096</name>
    <dbReference type="NCBI Taxonomy" id="1392250"/>
    <lineage>
        <taxon>Eukaryota</taxon>
        <taxon>Fungi</taxon>
        <taxon>Dikarya</taxon>
        <taxon>Ascomycota</taxon>
        <taxon>Pezizomycotina</taxon>
        <taxon>Eurotiomycetes</taxon>
        <taxon>Eurotiomycetidae</taxon>
        <taxon>Eurotiales</taxon>
        <taxon>Aspergillaceae</taxon>
        <taxon>Aspergillus</taxon>
        <taxon>Aspergillus subgen. Circumdati</taxon>
    </lineage>
</organism>
<comment type="similarity">
    <text evidence="2">In the N-terminal section; belongs to the shikimate kinase family.</text>
</comment>
<dbReference type="AlphaFoldDB" id="A0A2I2G3I4"/>
<dbReference type="InterPro" id="IPR006151">
    <property type="entry name" value="Shikm_DH/Glu-tRNA_Rdtase"/>
</dbReference>
<dbReference type="SUPFAM" id="SSF51735">
    <property type="entry name" value="NAD(P)-binding Rossmann-fold domains"/>
    <property type="match status" value="1"/>
</dbReference>
<dbReference type="InterPro" id="IPR031322">
    <property type="entry name" value="Shikimate/glucono_kinase"/>
</dbReference>
<proteinExistence type="inferred from homology"/>
<dbReference type="VEuPathDB" id="FungiDB:P170DRAFT_413374"/>
<accession>A0A2I2G3I4</accession>
<dbReference type="GO" id="GO:0003855">
    <property type="term" value="F:3-dehydroquinate dehydratase activity"/>
    <property type="evidence" value="ECO:0007669"/>
    <property type="project" value="InterPro"/>
</dbReference>
<evidence type="ECO:0000256" key="3">
    <source>
        <dbReference type="SAM" id="MobiDB-lite"/>
    </source>
</evidence>
<dbReference type="Pfam" id="PF01487">
    <property type="entry name" value="DHquinase_I"/>
    <property type="match status" value="1"/>
</dbReference>
<gene>
    <name evidence="7" type="ORF">P170DRAFT_413374</name>
</gene>
<dbReference type="Gene3D" id="3.40.50.300">
    <property type="entry name" value="P-loop containing nucleotide triphosphate hydrolases"/>
    <property type="match status" value="1"/>
</dbReference>
<dbReference type="SUPFAM" id="SSF53223">
    <property type="entry name" value="Aminoacid dehydrogenase-like, N-terminal domain"/>
    <property type="match status" value="1"/>
</dbReference>
<comment type="caution">
    <text evidence="7">The sequence shown here is derived from an EMBL/GenBank/DDBJ whole genome shotgun (WGS) entry which is preliminary data.</text>
</comment>
<dbReference type="PRINTS" id="PR01100">
    <property type="entry name" value="SHIKIMTKNASE"/>
</dbReference>
<dbReference type="GO" id="GO:0009423">
    <property type="term" value="P:chorismate biosynthetic process"/>
    <property type="evidence" value="ECO:0007669"/>
    <property type="project" value="TreeGrafter"/>
</dbReference>
<dbReference type="GeneID" id="36554674"/>
<feature type="domain" description="SDH C-terminal" evidence="6">
    <location>
        <begin position="721"/>
        <end position="751"/>
    </location>
</feature>
<dbReference type="RefSeq" id="XP_024702736.1">
    <property type="nucleotide sequence ID" value="XM_024846975.1"/>
</dbReference>
<evidence type="ECO:0000259" key="4">
    <source>
        <dbReference type="Pfam" id="PF01488"/>
    </source>
</evidence>
<dbReference type="Pfam" id="PF08501">
    <property type="entry name" value="Shikimate_dh_N"/>
    <property type="match status" value="1"/>
</dbReference>
<dbReference type="GO" id="GO:0019632">
    <property type="term" value="P:shikimate metabolic process"/>
    <property type="evidence" value="ECO:0007669"/>
    <property type="project" value="TreeGrafter"/>
</dbReference>
<reference evidence="7 8" key="1">
    <citation type="submission" date="2016-12" db="EMBL/GenBank/DDBJ databases">
        <title>The genomes of Aspergillus section Nigri reveals drivers in fungal speciation.</title>
        <authorList>
            <consortium name="DOE Joint Genome Institute"/>
            <person name="Vesth T.C."/>
            <person name="Nybo J."/>
            <person name="Theobald S."/>
            <person name="Brandl J."/>
            <person name="Frisvad J.C."/>
            <person name="Nielsen K.F."/>
            <person name="Lyhne E.K."/>
            <person name="Kogle M.E."/>
            <person name="Kuo A."/>
            <person name="Riley R."/>
            <person name="Clum A."/>
            <person name="Nolan M."/>
            <person name="Lipzen A."/>
            <person name="Salamov A."/>
            <person name="Henrissat B."/>
            <person name="Wiebenga A."/>
            <person name="De Vries R.P."/>
            <person name="Grigoriev I.V."/>
            <person name="Mortensen U.H."/>
            <person name="Andersen M.R."/>
            <person name="Baker S.E."/>
        </authorList>
    </citation>
    <scope>NUCLEOTIDE SEQUENCE [LARGE SCALE GENOMIC DNA]</scope>
    <source>
        <strain evidence="7 8">IBT 23096</strain>
    </source>
</reference>
<dbReference type="InterPro" id="IPR041121">
    <property type="entry name" value="SDH_C"/>
</dbReference>
<evidence type="ECO:0000259" key="5">
    <source>
        <dbReference type="Pfam" id="PF08501"/>
    </source>
</evidence>
<protein>
    <submittedName>
        <fullName evidence="7">Quinate repressor protein</fullName>
    </submittedName>
</protein>
<dbReference type="Gene3D" id="3.40.50.10860">
    <property type="entry name" value="Leucine Dehydrogenase, chain A, domain 1"/>
    <property type="match status" value="1"/>
</dbReference>
<dbReference type="SUPFAM" id="SSF52540">
    <property type="entry name" value="P-loop containing nucleoside triphosphate hydrolases"/>
    <property type="match status" value="1"/>
</dbReference>
<dbReference type="GO" id="GO:0004764">
    <property type="term" value="F:shikimate 3-dehydrogenase (NADP+) activity"/>
    <property type="evidence" value="ECO:0007669"/>
    <property type="project" value="InterPro"/>
</dbReference>
<comment type="similarity">
    <text evidence="1">In the 2nd section; belongs to the type-I 3-dehydroquinase family.</text>
</comment>
<dbReference type="Gene3D" id="3.20.20.70">
    <property type="entry name" value="Aldolase class I"/>
    <property type="match status" value="1"/>
</dbReference>
<evidence type="ECO:0000313" key="7">
    <source>
        <dbReference type="EMBL" id="PLB47434.1"/>
    </source>
</evidence>
<dbReference type="EMBL" id="MSFO01000006">
    <property type="protein sequence ID" value="PLB47434.1"/>
    <property type="molecule type" value="Genomic_DNA"/>
</dbReference>